<dbReference type="InterPro" id="IPR051083">
    <property type="entry name" value="GrpII_Intron_Splice-Mob/Def"/>
</dbReference>
<dbReference type="InterPro" id="IPR043502">
    <property type="entry name" value="DNA/RNA_pol_sf"/>
</dbReference>
<dbReference type="InterPro" id="IPR000477">
    <property type="entry name" value="RT_dom"/>
</dbReference>
<dbReference type="Pfam" id="PF01348">
    <property type="entry name" value="Intron_maturas2"/>
    <property type="match status" value="1"/>
</dbReference>
<reference evidence="2" key="1">
    <citation type="journal article" date="2014" name="Sci. Rep.">
        <title>Minimally destructive sampling of type specimens of Pyropia (Bangiales, Rhodophyta) recovers complete plastid and mitochondrial genomes.</title>
        <authorList>
            <person name="Hughey J.R."/>
            <person name="Gabrielson P.W."/>
            <person name="Rohmer L."/>
            <person name="Tortolani J."/>
            <person name="Silva M."/>
            <person name="Miller K.A."/>
            <person name="Young J.D."/>
            <person name="Martell C."/>
            <person name="Ruediger E."/>
        </authorList>
    </citation>
    <scope>NUCLEOTIDE SEQUENCE</scope>
</reference>
<evidence type="ECO:0000259" key="1">
    <source>
        <dbReference type="PROSITE" id="PS50878"/>
    </source>
</evidence>
<name>A0A059SV32_PYRPE</name>
<protein>
    <recommendedName>
        <fullName evidence="1">Reverse transcriptase domain-containing protein</fullName>
    </recommendedName>
</protein>
<feature type="domain" description="Reverse transcriptase" evidence="1">
    <location>
        <begin position="190"/>
        <end position="474"/>
    </location>
</feature>
<geneLocation type="mitochondrion" evidence="2"/>
<dbReference type="PROSITE" id="PS50878">
    <property type="entry name" value="RT_POL"/>
    <property type="match status" value="1"/>
</dbReference>
<dbReference type="Pfam" id="PF00078">
    <property type="entry name" value="RVT_1"/>
    <property type="match status" value="1"/>
</dbReference>
<dbReference type="Pfam" id="PF21368">
    <property type="entry name" value="AI2M-like_HNH"/>
    <property type="match status" value="1"/>
</dbReference>
<dbReference type="GO" id="GO:0006397">
    <property type="term" value="P:mRNA processing"/>
    <property type="evidence" value="ECO:0007669"/>
    <property type="project" value="InterPro"/>
</dbReference>
<proteinExistence type="predicted"/>
<sequence>MNKFCKTIFSWLGLSDPKWFYYCSRLMGSTLNVMGYLNLLSSIWKLLGRSVRFTKIKIINLNVDNSQPKRNNNSNFGNTGSPKCWQAYGDRGDVVRRIENFGRSTVKSFSNRKFYSTGCTTNVERKFESFIKRAMEFPKEIIDRDLYRFLCDPNFLNIAYNNIRSKPGNMTPVITTETLDGISFDVLKDISNSLLKESFRFKPGRRIQIPKPSGGERPLSIASPRDKIVQEAMRIILNAVFEPTFLESSHGFRPKKSCHSALEKIKHEFKPVAWVIEGDITKCFDTIDHVLLMQVIEAKILDRQFTKLISKSLKAGYFETKVISHNIVGTPQGSIISPILCNIFMHQLDVFVEKLKNEFDQGVRAKNLSAYENSRYKIKCAKRLGDMTELKRLYKLSQRSPVMDFNDPSYKRLKYVRYADDWIIGIRGSLIETRQVLEKVKVFLNNVMRLDMNDSKTKITNLNKGKVVFLGTNIFRSKHVKYSAKSSSSKQRQNLQLQFHVSTDRIRSKLADISMLSGNTPMPKFLWMSLNHDQIIYLYNSVMRGFLNFYSFVDNYSQFVSWLKWIIYSSAAKLLARKFDLSVTKVFKKFGSNLSSGKFALYDPKLIATEPKFKIDVTPVIPNLYSKFKSTATLYKLECAKCGSDYRVEMHHIRAMKNLNPKISEVDRLMVRANRKQLPLCRECHMKYHHNKI</sequence>
<dbReference type="AlphaFoldDB" id="A0A059SV32"/>
<dbReference type="SUPFAM" id="SSF56672">
    <property type="entry name" value="DNA/RNA polymerases"/>
    <property type="match status" value="1"/>
</dbReference>
<reference evidence="2" key="2">
    <citation type="submission" date="2017-09" db="EMBL/GenBank/DDBJ databases">
        <authorList>
            <person name="Ehlers B."/>
            <person name="Leendertz F.H."/>
        </authorList>
    </citation>
    <scope>NUCLEOTIDE SEQUENCE</scope>
</reference>
<dbReference type="CDD" id="cd00085">
    <property type="entry name" value="HNHc"/>
    <property type="match status" value="1"/>
</dbReference>
<dbReference type="GO" id="GO:0005739">
    <property type="term" value="C:mitochondrion"/>
    <property type="evidence" value="ECO:0007669"/>
    <property type="project" value="UniProtKB-ARBA"/>
</dbReference>
<dbReference type="EMBL" id="KF515974">
    <property type="protein sequence ID" value="AHB35402.1"/>
    <property type="molecule type" value="Genomic_DNA"/>
</dbReference>
<organism evidence="2">
    <name type="scientific">Pyropia perforata</name>
    <name type="common">Red alga</name>
    <name type="synonym">Porphyra perforata</name>
    <dbReference type="NCBI Taxonomy" id="182771"/>
    <lineage>
        <taxon>Eukaryota</taxon>
        <taxon>Rhodophyta</taxon>
        <taxon>Bangiophyceae</taxon>
        <taxon>Bangiales</taxon>
        <taxon>Bangiaceae</taxon>
        <taxon>Pyropia</taxon>
    </lineage>
</organism>
<accession>A0A059SV32</accession>
<dbReference type="PANTHER" id="PTHR34047:SF8">
    <property type="entry name" value="PROTEIN YKFC"/>
    <property type="match status" value="1"/>
</dbReference>
<dbReference type="InterPro" id="IPR003615">
    <property type="entry name" value="HNH_nuc"/>
</dbReference>
<dbReference type="InterPro" id="IPR024937">
    <property type="entry name" value="Domain_X"/>
</dbReference>
<evidence type="ECO:0000313" key="2">
    <source>
        <dbReference type="EMBL" id="AHB35402.1"/>
    </source>
</evidence>
<gene>
    <name evidence="2" type="primary">orf693</name>
</gene>
<keyword evidence="2" id="KW-0496">Mitochondrion</keyword>
<dbReference type="CDD" id="cd01651">
    <property type="entry name" value="RT_G2_intron"/>
    <property type="match status" value="1"/>
</dbReference>
<dbReference type="InterPro" id="IPR049030">
    <property type="entry name" value="AI2M-like_HNH"/>
</dbReference>
<dbReference type="PANTHER" id="PTHR34047">
    <property type="entry name" value="NUCLEAR INTRON MATURASE 1, MITOCHONDRIAL-RELATED"/>
    <property type="match status" value="1"/>
</dbReference>
<dbReference type="SMART" id="SM00507">
    <property type="entry name" value="HNHc"/>
    <property type="match status" value="1"/>
</dbReference>